<sequence>MPRGLSLGTYTQTVTQLKEEMRNWDRWEQPLELATRRQLCRHELAICPASIQKHFPSAADVTRCGMPQAIAQFAAFGSALGLGISIARRGGGAAEFSMGDRRFRVVGSMERGVDDRYRRHYSSADPVVEDIGAKCMYPTFSQYAAIRILTHPTADDTLAFKEVASAPVTASLLPPTYQALLTATPNQIPNTLVIDSHASRGPDTTRLIVLAGHTGTQGEGDLTPAVYLEARPLKGWRRAMMRLLSAERAVVGVGADRFPVALGLAREAPTTSTWMLCWTPQCKLRLSCSCRSAAAAAAAASRSSEEDAPFYGDDDQSAPSAPSPPPRGHTVLRRGGSKSPKHHAQEGGETRLSAVPRKGVFRPPIPSLPPPRHHTKQGMHAAGRTKIRGVGGFVGRLPPPSAPRLAAGPVNSLGALEFDADTSEPTKELATSIVNGTIAPATLPDLISASSCDVMATVHVGGTRRTLIELAIIQIEDDTLARQVVEALIQAGTDVDGGWPIKLAIKRVRLDIAEALLQQRHPVVRGIQLLREVAKCMADPAAKARLVDRLLPHCVDPQQQQQDVTQRRLAVARSLARELDIHSGRTPLQWFCIHPLDDGLLQRQTLNHLVHYGGITSGIASCTMARDNGGRTLLQLACEAPHPNATVGFLLQHRAAEMVKEPVGRPNTALELAAQNPAATEETLLALLESWAALPDLPPPPRDPPKAASRRTATSSATQPSQPSWARRLLRVYRVYLLERLPRLVLRAVDDAIEAIDPPQARLNRLTKTGEWPTHDPTHPLPKEITRRIVSYHQRQVPPIIPIGEATLSRRINEKLAHHVECVKRRFARTGQMHIIGGAVRLPCWSVSAGSGRRNLGLCELVYRAIAAECQRVGIDMTGSDGSPTLTHSRSGDRWDGAAW</sequence>
<keyword evidence="3" id="KW-1185">Reference proteome</keyword>
<feature type="compositionally biased region" description="Acidic residues" evidence="1">
    <location>
        <begin position="306"/>
        <end position="316"/>
    </location>
</feature>
<feature type="compositionally biased region" description="Polar residues" evidence="1">
    <location>
        <begin position="880"/>
        <end position="889"/>
    </location>
</feature>
<feature type="compositionally biased region" description="Low complexity" evidence="1">
    <location>
        <begin position="710"/>
        <end position="721"/>
    </location>
</feature>
<dbReference type="Proteomes" id="UP000041254">
    <property type="component" value="Unassembled WGS sequence"/>
</dbReference>
<dbReference type="VEuPathDB" id="CryptoDB:Vbra_2479"/>
<dbReference type="PhylomeDB" id="A0A0G4F2A6"/>
<feature type="compositionally biased region" description="Basic and acidic residues" evidence="1">
    <location>
        <begin position="890"/>
        <end position="900"/>
    </location>
</feature>
<feature type="compositionally biased region" description="Basic residues" evidence="1">
    <location>
        <begin position="330"/>
        <end position="342"/>
    </location>
</feature>
<feature type="region of interest" description="Disordered" evidence="1">
    <location>
        <begin position="695"/>
        <end position="721"/>
    </location>
</feature>
<proteinExistence type="predicted"/>
<evidence type="ECO:0000313" key="2">
    <source>
        <dbReference type="EMBL" id="CEM05499.1"/>
    </source>
</evidence>
<evidence type="ECO:0000256" key="1">
    <source>
        <dbReference type="SAM" id="MobiDB-lite"/>
    </source>
</evidence>
<name>A0A0G4F2A6_VITBC</name>
<feature type="region of interest" description="Disordered" evidence="1">
    <location>
        <begin position="301"/>
        <end position="377"/>
    </location>
</feature>
<dbReference type="EMBL" id="CDMY01000359">
    <property type="protein sequence ID" value="CEM05499.1"/>
    <property type="molecule type" value="Genomic_DNA"/>
</dbReference>
<dbReference type="AlphaFoldDB" id="A0A0G4F2A6"/>
<dbReference type="InParanoid" id="A0A0G4F2A6"/>
<dbReference type="InterPro" id="IPR036770">
    <property type="entry name" value="Ankyrin_rpt-contain_sf"/>
</dbReference>
<organism evidence="2 3">
    <name type="scientific">Vitrella brassicaformis (strain CCMP3155)</name>
    <dbReference type="NCBI Taxonomy" id="1169540"/>
    <lineage>
        <taxon>Eukaryota</taxon>
        <taxon>Sar</taxon>
        <taxon>Alveolata</taxon>
        <taxon>Colpodellida</taxon>
        <taxon>Vitrellaceae</taxon>
        <taxon>Vitrella</taxon>
    </lineage>
</organism>
<dbReference type="SUPFAM" id="SSF48403">
    <property type="entry name" value="Ankyrin repeat"/>
    <property type="match status" value="1"/>
</dbReference>
<gene>
    <name evidence="2" type="ORF">Vbra_2479</name>
</gene>
<accession>A0A0G4F2A6</accession>
<evidence type="ECO:0000313" key="3">
    <source>
        <dbReference type="Proteomes" id="UP000041254"/>
    </source>
</evidence>
<feature type="region of interest" description="Disordered" evidence="1">
    <location>
        <begin position="877"/>
        <end position="900"/>
    </location>
</feature>
<dbReference type="Gene3D" id="1.25.40.20">
    <property type="entry name" value="Ankyrin repeat-containing domain"/>
    <property type="match status" value="1"/>
</dbReference>
<reference evidence="2 3" key="1">
    <citation type="submission" date="2014-11" db="EMBL/GenBank/DDBJ databases">
        <authorList>
            <person name="Zhu J."/>
            <person name="Qi W."/>
            <person name="Song R."/>
        </authorList>
    </citation>
    <scope>NUCLEOTIDE SEQUENCE [LARGE SCALE GENOMIC DNA]</scope>
</reference>
<protein>
    <submittedName>
        <fullName evidence="2">Uncharacterized protein</fullName>
    </submittedName>
</protein>